<dbReference type="SUPFAM" id="SSF109640">
    <property type="entry name" value="KRAB domain (Kruppel-associated box)"/>
    <property type="match status" value="1"/>
</dbReference>
<protein>
    <submittedName>
        <fullName evidence="11">Zinc finger protein 709-like</fullName>
    </submittedName>
</protein>
<dbReference type="InterPro" id="IPR001909">
    <property type="entry name" value="KRAB"/>
</dbReference>
<keyword evidence="10" id="KW-1185">Reference proteome</keyword>
<feature type="domain" description="C2H2-type" evidence="8">
    <location>
        <begin position="458"/>
        <end position="485"/>
    </location>
</feature>
<feature type="domain" description="C2H2-type" evidence="8">
    <location>
        <begin position="346"/>
        <end position="373"/>
    </location>
</feature>
<evidence type="ECO:0000259" key="8">
    <source>
        <dbReference type="PROSITE" id="PS50157"/>
    </source>
</evidence>
<comment type="similarity">
    <text evidence="1">Belongs to the krueppel C2H2-type zinc-finger protein family.</text>
</comment>
<keyword evidence="6" id="KW-0539">Nucleus</keyword>
<dbReference type="PANTHER" id="PTHR24393">
    <property type="entry name" value="ZINC FINGER PROTEIN"/>
    <property type="match status" value="1"/>
</dbReference>
<evidence type="ECO:0000256" key="3">
    <source>
        <dbReference type="ARBA" id="ARBA00022737"/>
    </source>
</evidence>
<feature type="domain" description="C2H2-type" evidence="8">
    <location>
        <begin position="542"/>
        <end position="569"/>
    </location>
</feature>
<accession>A0ABM0RNP0</accession>
<organism evidence="10 11">
    <name type="scientific">Galeopterus variegatus</name>
    <name type="common">Malayan flying lemur</name>
    <name type="synonym">Cynocephalus variegatus</name>
    <dbReference type="NCBI Taxonomy" id="482537"/>
    <lineage>
        <taxon>Eukaryota</taxon>
        <taxon>Metazoa</taxon>
        <taxon>Chordata</taxon>
        <taxon>Craniata</taxon>
        <taxon>Vertebrata</taxon>
        <taxon>Euteleostomi</taxon>
        <taxon>Mammalia</taxon>
        <taxon>Eutheria</taxon>
        <taxon>Euarchontoglires</taxon>
        <taxon>Dermoptera</taxon>
        <taxon>Cynocephalidae</taxon>
        <taxon>Galeopterus</taxon>
    </lineage>
</organism>
<reference evidence="11" key="1">
    <citation type="submission" date="2025-08" db="UniProtKB">
        <authorList>
            <consortium name="RefSeq"/>
        </authorList>
    </citation>
    <scope>IDENTIFICATION</scope>
</reference>
<dbReference type="GeneID" id="103599842"/>
<dbReference type="Pfam" id="PF00096">
    <property type="entry name" value="zf-C2H2"/>
    <property type="match status" value="17"/>
</dbReference>
<feature type="domain" description="C2H2-type" evidence="8">
    <location>
        <begin position="402"/>
        <end position="429"/>
    </location>
</feature>
<evidence type="ECO:0000313" key="11">
    <source>
        <dbReference type="RefSeq" id="XP_008582231.1"/>
    </source>
</evidence>
<evidence type="ECO:0000256" key="2">
    <source>
        <dbReference type="ARBA" id="ARBA00022723"/>
    </source>
</evidence>
<feature type="domain" description="C2H2-type" evidence="8">
    <location>
        <begin position="514"/>
        <end position="541"/>
    </location>
</feature>
<keyword evidence="5" id="KW-0862">Zinc</keyword>
<keyword evidence="4 7" id="KW-0863">Zinc-finger</keyword>
<dbReference type="SUPFAM" id="SSF57667">
    <property type="entry name" value="beta-beta-alpha zinc fingers"/>
    <property type="match status" value="9"/>
</dbReference>
<evidence type="ECO:0000313" key="10">
    <source>
        <dbReference type="Proteomes" id="UP000694923"/>
    </source>
</evidence>
<evidence type="ECO:0000256" key="6">
    <source>
        <dbReference type="ARBA" id="ARBA00023242"/>
    </source>
</evidence>
<keyword evidence="2" id="KW-0479">Metal-binding</keyword>
<feature type="domain" description="C2H2-type" evidence="8">
    <location>
        <begin position="738"/>
        <end position="760"/>
    </location>
</feature>
<dbReference type="SMART" id="SM00349">
    <property type="entry name" value="KRAB"/>
    <property type="match status" value="1"/>
</dbReference>
<dbReference type="Gene3D" id="3.30.160.60">
    <property type="entry name" value="Classic Zinc Finger"/>
    <property type="match status" value="17"/>
</dbReference>
<dbReference type="Pfam" id="PF01352">
    <property type="entry name" value="KRAB"/>
    <property type="match status" value="1"/>
</dbReference>
<name>A0ABM0RNP0_GALVR</name>
<evidence type="ECO:0000259" key="9">
    <source>
        <dbReference type="PROSITE" id="PS50805"/>
    </source>
</evidence>
<feature type="domain" description="C2H2-type" evidence="8">
    <location>
        <begin position="710"/>
        <end position="737"/>
    </location>
</feature>
<dbReference type="InterPro" id="IPR036051">
    <property type="entry name" value="KRAB_dom_sf"/>
</dbReference>
<feature type="domain" description="C2H2-type" evidence="8">
    <location>
        <begin position="290"/>
        <end position="317"/>
    </location>
</feature>
<feature type="domain" description="C2H2-type" evidence="8">
    <location>
        <begin position="598"/>
        <end position="625"/>
    </location>
</feature>
<dbReference type="PROSITE" id="PS50157">
    <property type="entry name" value="ZINC_FINGER_C2H2_2"/>
    <property type="match status" value="18"/>
</dbReference>
<feature type="domain" description="C2H2-type" evidence="8">
    <location>
        <begin position="430"/>
        <end position="457"/>
    </location>
</feature>
<dbReference type="SMART" id="SM00355">
    <property type="entry name" value="ZnF_C2H2"/>
    <property type="match status" value="18"/>
</dbReference>
<evidence type="ECO:0000256" key="7">
    <source>
        <dbReference type="PROSITE-ProRule" id="PRU00042"/>
    </source>
</evidence>
<feature type="domain" description="KRAB" evidence="9">
    <location>
        <begin position="8"/>
        <end position="79"/>
    </location>
</feature>
<feature type="domain" description="C2H2-type" evidence="8">
    <location>
        <begin position="654"/>
        <end position="681"/>
    </location>
</feature>
<dbReference type="PROSITE" id="PS00028">
    <property type="entry name" value="ZINC_FINGER_C2H2_1"/>
    <property type="match status" value="17"/>
</dbReference>
<dbReference type="CDD" id="cd07765">
    <property type="entry name" value="KRAB_A-box"/>
    <property type="match status" value="1"/>
</dbReference>
<evidence type="ECO:0000256" key="4">
    <source>
        <dbReference type="ARBA" id="ARBA00022771"/>
    </source>
</evidence>
<dbReference type="PANTHER" id="PTHR24393:SF100">
    <property type="entry name" value="ZINC FINGER PROTEIN-RELATED"/>
    <property type="match status" value="1"/>
</dbReference>
<feature type="domain" description="C2H2-type" evidence="8">
    <location>
        <begin position="570"/>
        <end position="597"/>
    </location>
</feature>
<evidence type="ECO:0000256" key="5">
    <source>
        <dbReference type="ARBA" id="ARBA00022833"/>
    </source>
</evidence>
<feature type="domain" description="C2H2-type" evidence="8">
    <location>
        <begin position="318"/>
        <end position="345"/>
    </location>
</feature>
<feature type="domain" description="C2H2-type" evidence="8">
    <location>
        <begin position="682"/>
        <end position="709"/>
    </location>
</feature>
<feature type="domain" description="C2H2-type" evidence="8">
    <location>
        <begin position="374"/>
        <end position="401"/>
    </location>
</feature>
<dbReference type="InterPro" id="IPR013087">
    <property type="entry name" value="Znf_C2H2_type"/>
</dbReference>
<feature type="domain" description="C2H2-type" evidence="8">
    <location>
        <begin position="486"/>
        <end position="513"/>
    </location>
</feature>
<proteinExistence type="inferred from homology"/>
<sequence length="950" mass="108794">MNKSLELVSFEDVAVDFTWEEWQDLNDAQRTLYRDVMLETYSNLVSLKHCINKAEVIVKLEEGSESWTIEECPNQILQDVHIDDDLVERNQESHGRGLQQIILTNSNTSFEERVVLGKSFYLNTYHVLNQIIDNGNHSGNGHEDFYTCQNALLPREPDEMPAGKKPDDYHTTVKLPRHHEHFSQHPNIQTGKQALEYNGKGKSSNTEPMTFTDKNIHMDETNYKHNEYGKCCGKSAVIAQETNQVERKTFLSGICGEMLYKKSELTKHQIMHTGEIHILYQRTHTGEKPYECKECGKAFSKKSCLCKHVRTHTGEKPYECQECGKAFSEKSCLCRHERTHTGEKPYECKDCGKAFSEKSSLSRHKRTHTGEKPYECQECGKTFSEKSHFRRHQRTHTGEKPYECQECGKAFSEKSHFRRHQRTHTGEKPYECQECGKAFSEKSHFRRHQRTHTGEKPYECQECGKAFSEKSHFRRHQRTHTGEKPYECKECGKAFSDKSTLSIHQRNHTGEKPYECQECGKAFSDKSKVSIHQRTHTGEKPYGCKKCGKAFSEKSSLCRHERTHTDEKPYECKECGKAFSEKSSLCRHERTHTGEKPYECKECGKAFSEKSHFRRHQRIHTGEKPYECKECGKAFSDKSTLSIHLRNHTGEKPYECQECGKAFSDKSSLCRHDRTHTGEKPYECKECGKAFSLKSSLSIHLRTHTGEKPYECKECGRAFSVKSSLSIHQRTHTGEEPYECKECGKAFSGKSSLCRHERSHRTTSFITFTLILNASPLKNEMLSPLTCLLPCNEVTLRIQNQKQPQSLSHSEQQYAPLDLRLKVDKPGVNEDPECHIVITWIEATLCSAGPSLLVLGLDSVPLKVSAGMKEEPACRGWTLGVRTGSQHLVEQCRRVSQWLELMGLCTPPTCDRGHVRCQGSECPRSGRVRKSRCGFRDPQLTVLGLKLATG</sequence>
<feature type="domain" description="C2H2-type" evidence="8">
    <location>
        <begin position="626"/>
        <end position="653"/>
    </location>
</feature>
<dbReference type="InterPro" id="IPR036236">
    <property type="entry name" value="Znf_C2H2_sf"/>
</dbReference>
<keyword evidence="3" id="KW-0677">Repeat</keyword>
<evidence type="ECO:0000256" key="1">
    <source>
        <dbReference type="ARBA" id="ARBA00006991"/>
    </source>
</evidence>
<gene>
    <name evidence="11" type="primary">LOC103599842</name>
</gene>
<dbReference type="Proteomes" id="UP000694923">
    <property type="component" value="Unplaced"/>
</dbReference>
<dbReference type="PROSITE" id="PS50805">
    <property type="entry name" value="KRAB"/>
    <property type="match status" value="1"/>
</dbReference>
<feature type="domain" description="C2H2-type" evidence="8">
    <location>
        <begin position="250"/>
        <end position="277"/>
    </location>
</feature>
<dbReference type="Gene3D" id="6.10.140.140">
    <property type="match status" value="1"/>
</dbReference>
<dbReference type="RefSeq" id="XP_008582231.1">
    <property type="nucleotide sequence ID" value="XM_008584009.1"/>
</dbReference>